<evidence type="ECO:0000256" key="7">
    <source>
        <dbReference type="ARBA" id="ARBA00023136"/>
    </source>
</evidence>
<feature type="transmembrane region" description="Helical" evidence="8">
    <location>
        <begin position="241"/>
        <end position="258"/>
    </location>
</feature>
<name>A0A1G7SZL9_9BACL</name>
<dbReference type="PANTHER" id="PTHR30413">
    <property type="entry name" value="INNER MEMBRANE TRANSPORT PERMEASE"/>
    <property type="match status" value="1"/>
</dbReference>
<evidence type="ECO:0000259" key="9">
    <source>
        <dbReference type="PROSITE" id="PS51012"/>
    </source>
</evidence>
<feature type="transmembrane region" description="Helical" evidence="8">
    <location>
        <begin position="152"/>
        <end position="175"/>
    </location>
</feature>
<organism evidence="10 11">
    <name type="scientific">Fontibacillus panacisegetis</name>
    <dbReference type="NCBI Taxonomy" id="670482"/>
    <lineage>
        <taxon>Bacteria</taxon>
        <taxon>Bacillati</taxon>
        <taxon>Bacillota</taxon>
        <taxon>Bacilli</taxon>
        <taxon>Bacillales</taxon>
        <taxon>Paenibacillaceae</taxon>
        <taxon>Fontibacillus</taxon>
    </lineage>
</organism>
<dbReference type="Pfam" id="PF01061">
    <property type="entry name" value="ABC2_membrane"/>
    <property type="match status" value="1"/>
</dbReference>
<dbReference type="RefSeq" id="WP_091235315.1">
    <property type="nucleotide sequence ID" value="NZ_FNBG01000033.1"/>
</dbReference>
<dbReference type="GO" id="GO:0140359">
    <property type="term" value="F:ABC-type transporter activity"/>
    <property type="evidence" value="ECO:0007669"/>
    <property type="project" value="InterPro"/>
</dbReference>
<keyword evidence="3 8" id="KW-0813">Transport</keyword>
<dbReference type="InterPro" id="IPR013525">
    <property type="entry name" value="ABC2_TM"/>
</dbReference>
<evidence type="ECO:0000256" key="2">
    <source>
        <dbReference type="ARBA" id="ARBA00007783"/>
    </source>
</evidence>
<keyword evidence="6 8" id="KW-1133">Transmembrane helix</keyword>
<evidence type="ECO:0000313" key="11">
    <source>
        <dbReference type="Proteomes" id="UP000198972"/>
    </source>
</evidence>
<evidence type="ECO:0000256" key="3">
    <source>
        <dbReference type="ARBA" id="ARBA00022448"/>
    </source>
</evidence>
<dbReference type="AlphaFoldDB" id="A0A1G7SZL9"/>
<protein>
    <recommendedName>
        <fullName evidence="8">Transport permease protein</fullName>
    </recommendedName>
</protein>
<comment type="similarity">
    <text evidence="2 8">Belongs to the ABC-2 integral membrane protein family.</text>
</comment>
<evidence type="ECO:0000313" key="10">
    <source>
        <dbReference type="EMBL" id="SDG28546.1"/>
    </source>
</evidence>
<feature type="transmembrane region" description="Helical" evidence="8">
    <location>
        <begin position="107"/>
        <end position="140"/>
    </location>
</feature>
<evidence type="ECO:0000256" key="6">
    <source>
        <dbReference type="ARBA" id="ARBA00022989"/>
    </source>
</evidence>
<dbReference type="STRING" id="670482.SAMN04488542_13323"/>
<dbReference type="GO" id="GO:0005886">
    <property type="term" value="C:plasma membrane"/>
    <property type="evidence" value="ECO:0007669"/>
    <property type="project" value="UniProtKB-SubCell"/>
</dbReference>
<feature type="domain" description="ABC transmembrane type-2" evidence="9">
    <location>
        <begin position="38"/>
        <end position="261"/>
    </location>
</feature>
<comment type="subcellular location">
    <subcellularLocation>
        <location evidence="1 8">Cell membrane</location>
        <topology evidence="1 8">Multi-pass membrane protein</topology>
    </subcellularLocation>
</comment>
<evidence type="ECO:0000256" key="8">
    <source>
        <dbReference type="RuleBase" id="RU361157"/>
    </source>
</evidence>
<dbReference type="PROSITE" id="PS51012">
    <property type="entry name" value="ABC_TM2"/>
    <property type="match status" value="1"/>
</dbReference>
<dbReference type="OrthoDB" id="9794365at2"/>
<keyword evidence="11" id="KW-1185">Reference proteome</keyword>
<dbReference type="EMBL" id="FNBG01000033">
    <property type="protein sequence ID" value="SDG28546.1"/>
    <property type="molecule type" value="Genomic_DNA"/>
</dbReference>
<evidence type="ECO:0000256" key="5">
    <source>
        <dbReference type="ARBA" id="ARBA00022692"/>
    </source>
</evidence>
<feature type="transmembrane region" description="Helical" evidence="8">
    <location>
        <begin position="34"/>
        <end position="58"/>
    </location>
</feature>
<dbReference type="InterPro" id="IPR047817">
    <property type="entry name" value="ABC2_TM_bact-type"/>
</dbReference>
<keyword evidence="4 8" id="KW-1003">Cell membrane</keyword>
<accession>A0A1G7SZL9</accession>
<dbReference type="Proteomes" id="UP000198972">
    <property type="component" value="Unassembled WGS sequence"/>
</dbReference>
<dbReference type="PANTHER" id="PTHR30413:SF10">
    <property type="entry name" value="CAPSULE POLYSACCHARIDE EXPORT INNER-MEMBRANE PROTEIN CTRC"/>
    <property type="match status" value="1"/>
</dbReference>
<sequence length="269" mass="31583">MVLIKKVFNSIFSLYKSKNMIVALSLKDFKSKYLGSYLGVLWAFIQPAFMILVYWVVFQLGFRNMPIDDFPFLLWLMAAIVPWYFFSDAINNTTSVFLENSYLVKKVVFKISLLPIVKIVSSLFAHLFFIVILLVLTYSYGVSPSVYHFQILYYLIATVALVFSITIITSTLVVFSRDIAQFITMILQVLFWVTPIFWSFDIVPEKYQFFFKINPLFYIVQGYRDSLIHHVGFWHHYNLTIYFWTLICVLTGTGIVLYKRMKPHFADVL</sequence>
<keyword evidence="5 8" id="KW-0812">Transmembrane</keyword>
<reference evidence="10 11" key="1">
    <citation type="submission" date="2016-10" db="EMBL/GenBank/DDBJ databases">
        <authorList>
            <person name="de Groot N.N."/>
        </authorList>
    </citation>
    <scope>NUCLEOTIDE SEQUENCE [LARGE SCALE GENOMIC DNA]</scope>
    <source>
        <strain evidence="10 11">DSM 28129</strain>
    </source>
</reference>
<feature type="transmembrane region" description="Helical" evidence="8">
    <location>
        <begin position="182"/>
        <end position="200"/>
    </location>
</feature>
<evidence type="ECO:0000256" key="1">
    <source>
        <dbReference type="ARBA" id="ARBA00004651"/>
    </source>
</evidence>
<evidence type="ECO:0000256" key="4">
    <source>
        <dbReference type="ARBA" id="ARBA00022475"/>
    </source>
</evidence>
<keyword evidence="7 8" id="KW-0472">Membrane</keyword>
<gene>
    <name evidence="10" type="ORF">SAMN04488542_13323</name>
</gene>
<dbReference type="GO" id="GO:0015920">
    <property type="term" value="P:lipopolysaccharide transport"/>
    <property type="evidence" value="ECO:0007669"/>
    <property type="project" value="TreeGrafter"/>
</dbReference>
<proteinExistence type="inferred from homology"/>
<feature type="transmembrane region" description="Helical" evidence="8">
    <location>
        <begin position="70"/>
        <end position="86"/>
    </location>
</feature>